<dbReference type="RefSeq" id="WP_057847134.1">
    <property type="nucleotide sequence ID" value="NZ_LLYA01000194.1"/>
</dbReference>
<evidence type="ECO:0000256" key="2">
    <source>
        <dbReference type="ARBA" id="ARBA00007783"/>
    </source>
</evidence>
<dbReference type="GO" id="GO:0015920">
    <property type="term" value="P:lipopolysaccharide transport"/>
    <property type="evidence" value="ECO:0007669"/>
    <property type="project" value="TreeGrafter"/>
</dbReference>
<evidence type="ECO:0000256" key="8">
    <source>
        <dbReference type="ARBA" id="ARBA00023136"/>
    </source>
</evidence>
<feature type="transmembrane region" description="Helical" evidence="9">
    <location>
        <begin position="199"/>
        <end position="217"/>
    </location>
</feature>
<reference evidence="11 12" key="1">
    <citation type="submission" date="2014-03" db="EMBL/GenBank/DDBJ databases">
        <title>Bradyrhizobium valentinum sp. nov., isolated from effective nodules of Lupinus mariae-josephae, a lupine endemic of basic-lime soils in Eastern Spain.</title>
        <authorList>
            <person name="Duran D."/>
            <person name="Rey L."/>
            <person name="Navarro A."/>
            <person name="Busquets A."/>
            <person name="Imperial J."/>
            <person name="Ruiz-Argueso T."/>
        </authorList>
    </citation>
    <scope>NUCLEOTIDE SEQUENCE [LARGE SCALE GENOMIC DNA]</scope>
    <source>
        <strain evidence="11 12">Ro19</strain>
    </source>
</reference>
<dbReference type="PROSITE" id="PS51012">
    <property type="entry name" value="ABC_TM2"/>
    <property type="match status" value="1"/>
</dbReference>
<proteinExistence type="inferred from homology"/>
<comment type="caution">
    <text evidence="11">The sequence shown here is derived from an EMBL/GenBank/DDBJ whole genome shotgun (WGS) entry which is preliminary data.</text>
</comment>
<evidence type="ECO:0000256" key="6">
    <source>
        <dbReference type="ARBA" id="ARBA00022692"/>
    </source>
</evidence>
<evidence type="ECO:0000256" key="7">
    <source>
        <dbReference type="ARBA" id="ARBA00022989"/>
    </source>
</evidence>
<evidence type="ECO:0000256" key="5">
    <source>
        <dbReference type="ARBA" id="ARBA00022519"/>
    </source>
</evidence>
<name>A0A0R3MEF6_9BRAD</name>
<keyword evidence="5" id="KW-0997">Cell inner membrane</keyword>
<feature type="transmembrane region" description="Helical" evidence="9">
    <location>
        <begin position="165"/>
        <end position="187"/>
    </location>
</feature>
<keyword evidence="4 9" id="KW-1003">Cell membrane</keyword>
<feature type="transmembrane region" description="Helical" evidence="9">
    <location>
        <begin position="140"/>
        <end position="159"/>
    </location>
</feature>
<dbReference type="Pfam" id="PF01061">
    <property type="entry name" value="ABC2_membrane"/>
    <property type="match status" value="1"/>
</dbReference>
<gene>
    <name evidence="11" type="ORF">CQ13_34865</name>
</gene>
<evidence type="ECO:0000313" key="12">
    <source>
        <dbReference type="Proteomes" id="UP000052023"/>
    </source>
</evidence>
<dbReference type="PANTHER" id="PTHR30413:SF8">
    <property type="entry name" value="TRANSPORT PERMEASE PROTEIN"/>
    <property type="match status" value="1"/>
</dbReference>
<feature type="transmembrane region" description="Helical" evidence="9">
    <location>
        <begin position="86"/>
        <end position="103"/>
    </location>
</feature>
<dbReference type="AlphaFoldDB" id="A0A0R3MEF6"/>
<dbReference type="PANTHER" id="PTHR30413">
    <property type="entry name" value="INNER MEMBRANE TRANSPORT PERMEASE"/>
    <property type="match status" value="1"/>
</dbReference>
<dbReference type="InterPro" id="IPR047817">
    <property type="entry name" value="ABC2_TM_bact-type"/>
</dbReference>
<dbReference type="Proteomes" id="UP000052023">
    <property type="component" value="Unassembled WGS sequence"/>
</dbReference>
<evidence type="ECO:0000256" key="9">
    <source>
        <dbReference type="RuleBase" id="RU361157"/>
    </source>
</evidence>
<dbReference type="PIRSF" id="PIRSF006648">
    <property type="entry name" value="DrrB"/>
    <property type="match status" value="1"/>
</dbReference>
<dbReference type="InterPro" id="IPR013525">
    <property type="entry name" value="ABC2_TM"/>
</dbReference>
<keyword evidence="7 9" id="KW-1133">Transmembrane helix</keyword>
<sequence length="284" mass="31606">MNSDIDNSFIGSTEEHLVEAGTGGTSLGLSELWQQRELVWIFTKRQIFVRYRQMALGIFWVVLEPLAYLLMMTAVFGTLLKVNTGNYPYVVFAFAGLMPWLLFSKATTAAANSLTDNMALISKVYFQRLLLPVSGVIREFFDSAVVFVILVITAWIFGYPPTLKLLLAPIILTYASVAALALGLWLACVMVPFRDIRPLLGLALQAGMYATPVLYPADLVPQALLPYYQLNPMYWTIELFRWLLLDRPVTLTASFGYSTGAVILALLTGLIVFASGQKRVVDVQ</sequence>
<keyword evidence="8 9" id="KW-0472">Membrane</keyword>
<evidence type="ECO:0000259" key="10">
    <source>
        <dbReference type="PROSITE" id="PS51012"/>
    </source>
</evidence>
<keyword evidence="6 9" id="KW-0812">Transmembrane</keyword>
<dbReference type="GO" id="GO:0140359">
    <property type="term" value="F:ABC-type transporter activity"/>
    <property type="evidence" value="ECO:0007669"/>
    <property type="project" value="InterPro"/>
</dbReference>
<keyword evidence="12" id="KW-1185">Reference proteome</keyword>
<dbReference type="PRINTS" id="PR00164">
    <property type="entry name" value="ABC2TRNSPORT"/>
</dbReference>
<organism evidence="11 12">
    <name type="scientific">Bradyrhizobium retamae</name>
    <dbReference type="NCBI Taxonomy" id="1300035"/>
    <lineage>
        <taxon>Bacteria</taxon>
        <taxon>Pseudomonadati</taxon>
        <taxon>Pseudomonadota</taxon>
        <taxon>Alphaproteobacteria</taxon>
        <taxon>Hyphomicrobiales</taxon>
        <taxon>Nitrobacteraceae</taxon>
        <taxon>Bradyrhizobium</taxon>
    </lineage>
</organism>
<dbReference type="EMBL" id="LLYA01000194">
    <property type="protein sequence ID" value="KRR18505.1"/>
    <property type="molecule type" value="Genomic_DNA"/>
</dbReference>
<dbReference type="InterPro" id="IPR000412">
    <property type="entry name" value="ABC_2_transport"/>
</dbReference>
<comment type="subcellular location">
    <subcellularLocation>
        <location evidence="1 9">Cell inner membrane</location>
        <topology evidence="1 9">Multi-pass membrane protein</topology>
    </subcellularLocation>
</comment>
<feature type="transmembrane region" description="Helical" evidence="9">
    <location>
        <begin position="255"/>
        <end position="274"/>
    </location>
</feature>
<comment type="similarity">
    <text evidence="2 9">Belongs to the ABC-2 integral membrane protein family.</text>
</comment>
<feature type="domain" description="ABC transmembrane type-2" evidence="10">
    <location>
        <begin position="56"/>
        <end position="276"/>
    </location>
</feature>
<evidence type="ECO:0000256" key="4">
    <source>
        <dbReference type="ARBA" id="ARBA00022475"/>
    </source>
</evidence>
<keyword evidence="3 9" id="KW-0813">Transport</keyword>
<feature type="transmembrane region" description="Helical" evidence="9">
    <location>
        <begin position="54"/>
        <end position="80"/>
    </location>
</feature>
<accession>A0A0R3MEF6</accession>
<evidence type="ECO:0000256" key="1">
    <source>
        <dbReference type="ARBA" id="ARBA00004429"/>
    </source>
</evidence>
<protein>
    <recommendedName>
        <fullName evidence="9">Transport permease protein</fullName>
    </recommendedName>
</protein>
<evidence type="ECO:0000313" key="11">
    <source>
        <dbReference type="EMBL" id="KRR18505.1"/>
    </source>
</evidence>
<dbReference type="GO" id="GO:0043190">
    <property type="term" value="C:ATP-binding cassette (ABC) transporter complex"/>
    <property type="evidence" value="ECO:0007669"/>
    <property type="project" value="InterPro"/>
</dbReference>
<evidence type="ECO:0000256" key="3">
    <source>
        <dbReference type="ARBA" id="ARBA00022448"/>
    </source>
</evidence>